<evidence type="ECO:0000313" key="3">
    <source>
        <dbReference type="Proteomes" id="UP001153954"/>
    </source>
</evidence>
<dbReference type="AlphaFoldDB" id="A0AAU9TMY3"/>
<evidence type="ECO:0000313" key="2">
    <source>
        <dbReference type="EMBL" id="CAH2088954.1"/>
    </source>
</evidence>
<name>A0AAU9TMY3_EUPED</name>
<dbReference type="Pfam" id="PF00078">
    <property type="entry name" value="RVT_1"/>
    <property type="match status" value="1"/>
</dbReference>
<dbReference type="PANTHER" id="PTHR47027">
    <property type="entry name" value="REVERSE TRANSCRIPTASE DOMAIN-CONTAINING PROTEIN"/>
    <property type="match status" value="1"/>
</dbReference>
<dbReference type="Proteomes" id="UP001153954">
    <property type="component" value="Unassembled WGS sequence"/>
</dbReference>
<keyword evidence="3" id="KW-1185">Reference proteome</keyword>
<evidence type="ECO:0000259" key="1">
    <source>
        <dbReference type="PROSITE" id="PS50878"/>
    </source>
</evidence>
<feature type="domain" description="Reverse transcriptase" evidence="1">
    <location>
        <begin position="513"/>
        <end position="787"/>
    </location>
</feature>
<dbReference type="PANTHER" id="PTHR47027:SF20">
    <property type="entry name" value="REVERSE TRANSCRIPTASE-LIKE PROTEIN WITH RNA-DIRECTED DNA POLYMERASE DOMAIN"/>
    <property type="match status" value="1"/>
</dbReference>
<dbReference type="Pfam" id="PF03372">
    <property type="entry name" value="Exo_endo_phos"/>
    <property type="match status" value="1"/>
</dbReference>
<organism evidence="2 3">
    <name type="scientific">Euphydryas editha</name>
    <name type="common">Edith's checkerspot</name>
    <dbReference type="NCBI Taxonomy" id="104508"/>
    <lineage>
        <taxon>Eukaryota</taxon>
        <taxon>Metazoa</taxon>
        <taxon>Ecdysozoa</taxon>
        <taxon>Arthropoda</taxon>
        <taxon>Hexapoda</taxon>
        <taxon>Insecta</taxon>
        <taxon>Pterygota</taxon>
        <taxon>Neoptera</taxon>
        <taxon>Endopterygota</taxon>
        <taxon>Lepidoptera</taxon>
        <taxon>Glossata</taxon>
        <taxon>Ditrysia</taxon>
        <taxon>Papilionoidea</taxon>
        <taxon>Nymphalidae</taxon>
        <taxon>Nymphalinae</taxon>
        <taxon>Euphydryas</taxon>
    </lineage>
</organism>
<dbReference type="Gene3D" id="3.60.10.10">
    <property type="entry name" value="Endonuclease/exonuclease/phosphatase"/>
    <property type="match status" value="1"/>
</dbReference>
<dbReference type="SUPFAM" id="SSF56672">
    <property type="entry name" value="DNA/RNA polymerases"/>
    <property type="match status" value="1"/>
</dbReference>
<dbReference type="GO" id="GO:0003824">
    <property type="term" value="F:catalytic activity"/>
    <property type="evidence" value="ECO:0007669"/>
    <property type="project" value="InterPro"/>
</dbReference>
<sequence length="935" mass="106217">MDRSPLRIATFNCKSIKRSMEDVRHLCRTCDVVCLQETWLLPHDIAYVGTIDSGFGYTATSAVDTSVAIVRGRAHGGVALLYRYGAFQKVSVIQCENPRICAIRITICDRPILIICVYMPTNSDDNLEEFINCLSAINAIIDEQGIQPAFVMGDFNADPGKLFYNELMNICNEQQWSCLDVDMLGLDSNTFTFISDVHGTTSWLDHCIATYSAKQSVIGVDIKYDTRWSDHYPLVIECDLTLLTPTILPVMVNVNKHIVWGARDKKQVDTYTKECNKRLENIEIPSDCVNCDYFCKSHDHRRVLDKFYSDIVTALRDAAVASRKNGREGSGPRVVGWNKHITDAHRLARCSFTEWVLYGKPKSGPIYHEMTKRRKIFKSRLKWCQDHQDQIKMDALAKKHGNGDFRGFWRDTSKMNIRPSLPVSVGGASDPKYIANIFKSHFCIKSQLGPTLEVHNADMNRKAVGISFLSEDIHRAIRQMARGKSPGHDGLSIEHLQHAGPHIYKILAVFYSLCVGHSYLPDDLMKTVVVPVVKNKTGNLADENNYRPISLATIMAKVFDGLLNAQLNKHVTLHDNQFGFRPQLSTESAILCLKHTVKYYTNRRTPVYACFLDLSKAFDLVVYDILWEKLRRVGLPQELINMFQYWYAHQTNSVRWAGAMSDPYRLECGVRQGGLTSPTLFNLYMDELIVALSRQHLGCHIDDVCVNNLSYADDMVLLSASICGMRSLIQTCEEYAGRHGLKYNVAKSQCMIFEAVGTICPQNIPPVFLSGVPLKMVGQVKYLGHVITTDLRDDADIERERRALSVRANMVARRFARCSAQVKMTLFRAFCTSLYTCSLWANYTKKKYSDLRVLYNNAFRMLLGLPRYCSASGMFADARIDCFHTTMRKRCASLVRRVRSSPNTVLKMIATRFDCCYLRHCCDRHLTVSVPERKL</sequence>
<dbReference type="InterPro" id="IPR036691">
    <property type="entry name" value="Endo/exonu/phosph_ase_sf"/>
</dbReference>
<dbReference type="GO" id="GO:0071897">
    <property type="term" value="P:DNA biosynthetic process"/>
    <property type="evidence" value="ECO:0007669"/>
    <property type="project" value="UniProtKB-ARBA"/>
</dbReference>
<proteinExistence type="predicted"/>
<gene>
    <name evidence="2" type="ORF">EEDITHA_LOCUS5061</name>
</gene>
<dbReference type="InterPro" id="IPR005135">
    <property type="entry name" value="Endo/exonuclease/phosphatase"/>
</dbReference>
<protein>
    <recommendedName>
        <fullName evidence="1">Reverse transcriptase domain-containing protein</fullName>
    </recommendedName>
</protein>
<dbReference type="InterPro" id="IPR043502">
    <property type="entry name" value="DNA/RNA_pol_sf"/>
</dbReference>
<dbReference type="EMBL" id="CAKOGL010000007">
    <property type="protein sequence ID" value="CAH2088954.1"/>
    <property type="molecule type" value="Genomic_DNA"/>
</dbReference>
<dbReference type="PROSITE" id="PS50878">
    <property type="entry name" value="RT_POL"/>
    <property type="match status" value="1"/>
</dbReference>
<accession>A0AAU9TMY3</accession>
<dbReference type="InterPro" id="IPR000477">
    <property type="entry name" value="RT_dom"/>
</dbReference>
<dbReference type="CDD" id="cd01650">
    <property type="entry name" value="RT_nLTR_like"/>
    <property type="match status" value="1"/>
</dbReference>
<reference evidence="2" key="1">
    <citation type="submission" date="2022-03" db="EMBL/GenBank/DDBJ databases">
        <authorList>
            <person name="Tunstrom K."/>
        </authorList>
    </citation>
    <scope>NUCLEOTIDE SEQUENCE</scope>
</reference>
<comment type="caution">
    <text evidence="2">The sequence shown here is derived from an EMBL/GenBank/DDBJ whole genome shotgun (WGS) entry which is preliminary data.</text>
</comment>
<dbReference type="SUPFAM" id="SSF56219">
    <property type="entry name" value="DNase I-like"/>
    <property type="match status" value="1"/>
</dbReference>